<sequence length="104" mass="11608">MIAIGPVLTVTLARAGVATLRLNNWLIQPVIEGRALHTPQADMVIELVRATYPKMIQNLSWAARIQRLRVWGDLGVTLRSAQRVGAVRRCPRYRGLRRVGAVGR</sequence>
<dbReference type="EMBL" id="JBIMSP010000036">
    <property type="protein sequence ID" value="MFH5244095.1"/>
    <property type="molecule type" value="Genomic_DNA"/>
</dbReference>
<evidence type="ECO:0000313" key="1">
    <source>
        <dbReference type="EMBL" id="MFH5227567.1"/>
    </source>
</evidence>
<gene>
    <name evidence="2" type="ORF">ACHIPV_19770</name>
    <name evidence="1" type="ORF">ACHIRB_03025</name>
</gene>
<accession>A0ABW7K153</accession>
<dbReference type="Proteomes" id="UP001609176">
    <property type="component" value="Unassembled WGS sequence"/>
</dbReference>
<dbReference type="RefSeq" id="WP_395125473.1">
    <property type="nucleotide sequence ID" value="NZ_JBIMSP010000036.1"/>
</dbReference>
<proteinExistence type="predicted"/>
<organism evidence="1 4">
    <name type="scientific">Antrihabitans spumae</name>
    <dbReference type="NCBI Taxonomy" id="3373370"/>
    <lineage>
        <taxon>Bacteria</taxon>
        <taxon>Bacillati</taxon>
        <taxon>Actinomycetota</taxon>
        <taxon>Actinomycetes</taxon>
        <taxon>Mycobacteriales</taxon>
        <taxon>Nocardiaceae</taxon>
        <taxon>Antrihabitans</taxon>
    </lineage>
</organism>
<keyword evidence="4" id="KW-1185">Reference proteome</keyword>
<reference evidence="3 4" key="1">
    <citation type="submission" date="2024-10" db="EMBL/GenBank/DDBJ databases">
        <authorList>
            <person name="Riesco R."/>
        </authorList>
    </citation>
    <scope>NUCLEOTIDE SEQUENCE [LARGE SCALE GENOMIC DNA]</scope>
    <source>
        <strain evidence="2 3">NCIMB 15448</strain>
        <strain evidence="1 4">NCIMB 15450</strain>
    </source>
</reference>
<dbReference type="Proteomes" id="UP001609219">
    <property type="component" value="Unassembled WGS sequence"/>
</dbReference>
<dbReference type="EMBL" id="JBIMSN010000012">
    <property type="protein sequence ID" value="MFH5227567.1"/>
    <property type="molecule type" value="Genomic_DNA"/>
</dbReference>
<name>A0ABW7K153_9NOCA</name>
<evidence type="ECO:0000313" key="2">
    <source>
        <dbReference type="EMBL" id="MFH5244095.1"/>
    </source>
</evidence>
<evidence type="ECO:0000313" key="4">
    <source>
        <dbReference type="Proteomes" id="UP001609219"/>
    </source>
</evidence>
<protein>
    <submittedName>
        <fullName evidence="1">Uncharacterized protein</fullName>
    </submittedName>
</protein>
<evidence type="ECO:0000313" key="3">
    <source>
        <dbReference type="Proteomes" id="UP001609176"/>
    </source>
</evidence>
<comment type="caution">
    <text evidence="1">The sequence shown here is derived from an EMBL/GenBank/DDBJ whole genome shotgun (WGS) entry which is preliminary data.</text>
</comment>